<sequence>MQDDSARIIRFLIVKALIFIALPALAALVAVLVLL</sequence>
<comment type="caution">
    <text evidence="2">The sequence shown here is derived from an EMBL/GenBank/DDBJ whole genome shotgun (WGS) entry which is preliminary data.</text>
</comment>
<feature type="transmembrane region" description="Helical" evidence="1">
    <location>
        <begin position="12"/>
        <end position="34"/>
    </location>
</feature>
<accession>A0ABW4JZ11</accession>
<dbReference type="RefSeq" id="WP_188318854.1">
    <property type="nucleotide sequence ID" value="NZ_JBHUFA010000004.1"/>
</dbReference>
<evidence type="ECO:0000313" key="2">
    <source>
        <dbReference type="EMBL" id="MFD1696688.1"/>
    </source>
</evidence>
<evidence type="ECO:0000256" key="1">
    <source>
        <dbReference type="SAM" id="Phobius"/>
    </source>
</evidence>
<dbReference type="InterPro" id="IPR048140">
    <property type="entry name" value="FGAM_small_mem"/>
</dbReference>
<keyword evidence="1" id="KW-0812">Transmembrane</keyword>
<evidence type="ECO:0000313" key="3">
    <source>
        <dbReference type="Proteomes" id="UP001597327"/>
    </source>
</evidence>
<name>A0ABW4JZ11_9HYPH</name>
<dbReference type="Proteomes" id="UP001597327">
    <property type="component" value="Unassembled WGS sequence"/>
</dbReference>
<keyword evidence="1" id="KW-0472">Membrane</keyword>
<gene>
    <name evidence="2" type="ORF">ACFSC7_14260</name>
</gene>
<reference evidence="3" key="1">
    <citation type="journal article" date="2019" name="Int. J. Syst. Evol. Microbiol.">
        <title>The Global Catalogue of Microorganisms (GCM) 10K type strain sequencing project: providing services to taxonomists for standard genome sequencing and annotation.</title>
        <authorList>
            <consortium name="The Broad Institute Genomics Platform"/>
            <consortium name="The Broad Institute Genome Sequencing Center for Infectious Disease"/>
            <person name="Wu L."/>
            <person name="Ma J."/>
        </authorList>
    </citation>
    <scope>NUCLEOTIDE SEQUENCE [LARGE SCALE GENOMIC DNA]</scope>
    <source>
        <strain evidence="3">JCM 3369</strain>
    </source>
</reference>
<protein>
    <submittedName>
        <fullName evidence="2">Phosphoribosylformylglycinamidine synthase-associated small membrane protein</fullName>
    </submittedName>
</protein>
<dbReference type="EMBL" id="JBHUFA010000004">
    <property type="protein sequence ID" value="MFD1696688.1"/>
    <property type="molecule type" value="Genomic_DNA"/>
</dbReference>
<proteinExistence type="predicted"/>
<keyword evidence="3" id="KW-1185">Reference proteome</keyword>
<dbReference type="NCBIfam" id="NF041637">
    <property type="entry name" value="FGAM_small_mem"/>
    <property type="match status" value="1"/>
</dbReference>
<organism evidence="2 3">
    <name type="scientific">Roseibium aestuarii</name>
    <dbReference type="NCBI Taxonomy" id="2600299"/>
    <lineage>
        <taxon>Bacteria</taxon>
        <taxon>Pseudomonadati</taxon>
        <taxon>Pseudomonadota</taxon>
        <taxon>Alphaproteobacteria</taxon>
        <taxon>Hyphomicrobiales</taxon>
        <taxon>Stappiaceae</taxon>
        <taxon>Roseibium</taxon>
    </lineage>
</organism>
<keyword evidence="1" id="KW-1133">Transmembrane helix</keyword>